<sequence length="450" mass="51452">MMSRVASRVARVWAWPEDCAAPNRARRSERKGVVWRTMSGGHTIGERPIERTGASAGLAQDNERWPQDQIPPNRATSGARQVKSHNFVKKGKRSTNHIDGGPEDTANDGFGRNLYCWRVHPILLPFLPPLMPPTRNQRRLRRLSSPFCLPYVLPPSARPIEEEEEDRARMNKEVCALMAAASDAPEGSMEVLEAEHAMDDYEELYGTFIADAENDAWHVRKSEAYGKLVELRARAAECSFNDRVHDLEDYFAAVDAYKTEFDTSFDVEDEWTDSLQLQKLLIRAYHELMLRSNGDLQKASLLAGRRVIPDVVNPFPAGDPRRAELDTKLCQLHAYYHLKEAAPRFQTLHRRRFTFQLPNTYKDQPECELRRRLEYWCHLQIWATDVEGLINNARNRAHLPADAIHSMPPVIFVGKGAAIFNRSTCHFGSRWPIVPVWVTNIEIVRLSHPG</sequence>
<feature type="compositionally biased region" description="Basic residues" evidence="1">
    <location>
        <begin position="82"/>
        <end position="95"/>
    </location>
</feature>
<protein>
    <submittedName>
        <fullName evidence="2">Uncharacterized protein</fullName>
    </submittedName>
</protein>
<dbReference type="AlphaFoldDB" id="A0AAD6TN88"/>
<proteinExistence type="predicted"/>
<evidence type="ECO:0000313" key="3">
    <source>
        <dbReference type="Proteomes" id="UP001222325"/>
    </source>
</evidence>
<reference evidence="2" key="1">
    <citation type="submission" date="2023-03" db="EMBL/GenBank/DDBJ databases">
        <title>Massive genome expansion in bonnet fungi (Mycena s.s.) driven by repeated elements and novel gene families across ecological guilds.</title>
        <authorList>
            <consortium name="Lawrence Berkeley National Laboratory"/>
            <person name="Harder C.B."/>
            <person name="Miyauchi S."/>
            <person name="Viragh M."/>
            <person name="Kuo A."/>
            <person name="Thoen E."/>
            <person name="Andreopoulos B."/>
            <person name="Lu D."/>
            <person name="Skrede I."/>
            <person name="Drula E."/>
            <person name="Henrissat B."/>
            <person name="Morin E."/>
            <person name="Kohler A."/>
            <person name="Barry K."/>
            <person name="LaButti K."/>
            <person name="Morin E."/>
            <person name="Salamov A."/>
            <person name="Lipzen A."/>
            <person name="Mereny Z."/>
            <person name="Hegedus B."/>
            <person name="Baldrian P."/>
            <person name="Stursova M."/>
            <person name="Weitz H."/>
            <person name="Taylor A."/>
            <person name="Grigoriev I.V."/>
            <person name="Nagy L.G."/>
            <person name="Martin F."/>
            <person name="Kauserud H."/>
        </authorList>
    </citation>
    <scope>NUCLEOTIDE SEQUENCE</scope>
    <source>
        <strain evidence="2">CBHHK173m</strain>
    </source>
</reference>
<dbReference type="EMBL" id="JARJCN010000245">
    <property type="protein sequence ID" value="KAJ7061895.1"/>
    <property type="molecule type" value="Genomic_DNA"/>
</dbReference>
<gene>
    <name evidence="2" type="ORF">B0H15DRAFT_807924</name>
</gene>
<comment type="caution">
    <text evidence="2">The sequence shown here is derived from an EMBL/GenBank/DDBJ whole genome shotgun (WGS) entry which is preliminary data.</text>
</comment>
<feature type="region of interest" description="Disordered" evidence="1">
    <location>
        <begin position="60"/>
        <end position="105"/>
    </location>
</feature>
<organism evidence="2 3">
    <name type="scientific">Mycena belliarum</name>
    <dbReference type="NCBI Taxonomy" id="1033014"/>
    <lineage>
        <taxon>Eukaryota</taxon>
        <taxon>Fungi</taxon>
        <taxon>Dikarya</taxon>
        <taxon>Basidiomycota</taxon>
        <taxon>Agaricomycotina</taxon>
        <taxon>Agaricomycetes</taxon>
        <taxon>Agaricomycetidae</taxon>
        <taxon>Agaricales</taxon>
        <taxon>Marasmiineae</taxon>
        <taxon>Mycenaceae</taxon>
        <taxon>Mycena</taxon>
    </lineage>
</organism>
<dbReference type="Proteomes" id="UP001222325">
    <property type="component" value="Unassembled WGS sequence"/>
</dbReference>
<evidence type="ECO:0000256" key="1">
    <source>
        <dbReference type="SAM" id="MobiDB-lite"/>
    </source>
</evidence>
<evidence type="ECO:0000313" key="2">
    <source>
        <dbReference type="EMBL" id="KAJ7061895.1"/>
    </source>
</evidence>
<keyword evidence="3" id="KW-1185">Reference proteome</keyword>
<name>A0AAD6TN88_9AGAR</name>
<accession>A0AAD6TN88</accession>